<gene>
    <name evidence="1" type="ORF">J0J69_03975</name>
    <name evidence="2" type="ORF">J0J70_10155</name>
</gene>
<evidence type="ECO:0000313" key="4">
    <source>
        <dbReference type="Proteomes" id="UP001058072"/>
    </source>
</evidence>
<evidence type="ECO:0000313" key="3">
    <source>
        <dbReference type="Proteomes" id="UP001058016"/>
    </source>
</evidence>
<accession>A0A9Q9CMA8</accession>
<evidence type="ECO:0000313" key="2">
    <source>
        <dbReference type="EMBL" id="UUF07971.1"/>
    </source>
</evidence>
<reference evidence="2 3" key="1">
    <citation type="submission" date="2021-03" db="EMBL/GenBank/DDBJ databases">
        <title>Comparative Genomics and Metabolomics in the genus Turicibacter.</title>
        <authorList>
            <person name="Maki J."/>
            <person name="Looft T."/>
        </authorList>
    </citation>
    <scope>NUCLEOTIDE SEQUENCE</scope>
    <source>
        <strain evidence="2">ISU324</strain>
        <strain evidence="1 3">MMM721</strain>
    </source>
</reference>
<proteinExistence type="predicted"/>
<name>A0A9Q9CMA8_9FIRM</name>
<dbReference type="RefSeq" id="WP_055243809.1">
    <property type="nucleotide sequence ID" value="NZ_CP071249.1"/>
</dbReference>
<dbReference type="AlphaFoldDB" id="A0A9Q9CMA8"/>
<evidence type="ECO:0000313" key="1">
    <source>
        <dbReference type="EMBL" id="UUF06747.1"/>
    </source>
</evidence>
<sequence length="92" mass="10807">MIDKQAGNLEIDVFSGGKYAVTMNGKSSERKNRLEEMPHPDFISYLKSTCRQRNDALFYKKMTYKPLTPFNHQIHQHLILTMRTQYEARPNS</sequence>
<dbReference type="Proteomes" id="UP001058072">
    <property type="component" value="Chromosome"/>
</dbReference>
<keyword evidence="3" id="KW-1185">Reference proteome</keyword>
<organism evidence="2 4">
    <name type="scientific">Turicibacter bilis</name>
    <dbReference type="NCBI Taxonomy" id="2735723"/>
    <lineage>
        <taxon>Bacteria</taxon>
        <taxon>Bacillati</taxon>
        <taxon>Bacillota</taxon>
        <taxon>Erysipelotrichia</taxon>
        <taxon>Erysipelotrichales</taxon>
        <taxon>Turicibacteraceae</taxon>
        <taxon>Turicibacter</taxon>
    </lineage>
</organism>
<protein>
    <submittedName>
        <fullName evidence="2">Uncharacterized protein</fullName>
    </submittedName>
</protein>
<dbReference type="EMBL" id="CP071249">
    <property type="protein sequence ID" value="UUF06747.1"/>
    <property type="molecule type" value="Genomic_DNA"/>
</dbReference>
<dbReference type="Proteomes" id="UP001058016">
    <property type="component" value="Chromosome"/>
</dbReference>
<dbReference type="EMBL" id="CP071250">
    <property type="protein sequence ID" value="UUF07971.1"/>
    <property type="molecule type" value="Genomic_DNA"/>
</dbReference>